<dbReference type="EMBL" id="CAJOBB010022381">
    <property type="protein sequence ID" value="CAF4384283.1"/>
    <property type="molecule type" value="Genomic_DNA"/>
</dbReference>
<name>A0A820N822_9BILA</name>
<gene>
    <name evidence="1" type="ORF">KXQ929_LOCUS50090</name>
</gene>
<dbReference type="Proteomes" id="UP000663868">
    <property type="component" value="Unassembled WGS sequence"/>
</dbReference>
<comment type="caution">
    <text evidence="1">The sequence shown here is derived from an EMBL/GenBank/DDBJ whole genome shotgun (WGS) entry which is preliminary data.</text>
</comment>
<dbReference type="AlphaFoldDB" id="A0A820N822"/>
<evidence type="ECO:0000313" key="1">
    <source>
        <dbReference type="EMBL" id="CAF4384283.1"/>
    </source>
</evidence>
<accession>A0A820N822</accession>
<proteinExistence type="predicted"/>
<reference evidence="1" key="1">
    <citation type="submission" date="2021-02" db="EMBL/GenBank/DDBJ databases">
        <authorList>
            <person name="Nowell W R."/>
        </authorList>
    </citation>
    <scope>NUCLEOTIDE SEQUENCE</scope>
</reference>
<organism evidence="1 2">
    <name type="scientific">Adineta steineri</name>
    <dbReference type="NCBI Taxonomy" id="433720"/>
    <lineage>
        <taxon>Eukaryota</taxon>
        <taxon>Metazoa</taxon>
        <taxon>Spiralia</taxon>
        <taxon>Gnathifera</taxon>
        <taxon>Rotifera</taxon>
        <taxon>Eurotatoria</taxon>
        <taxon>Bdelloidea</taxon>
        <taxon>Adinetida</taxon>
        <taxon>Adinetidae</taxon>
        <taxon>Adineta</taxon>
    </lineage>
</organism>
<evidence type="ECO:0000313" key="2">
    <source>
        <dbReference type="Proteomes" id="UP000663868"/>
    </source>
</evidence>
<feature type="non-terminal residue" evidence="1">
    <location>
        <position position="68"/>
    </location>
</feature>
<protein>
    <submittedName>
        <fullName evidence="1">Uncharacterized protein</fullName>
    </submittedName>
</protein>
<sequence>MGASHKKHVDDDSNLEIYSIIWLIPSCYNSEDVYKIQQRLRISINYLKIFEDNTQCEEYIRSVNSEDR</sequence>